<dbReference type="OrthoDB" id="1446904at2"/>
<evidence type="ECO:0000313" key="2">
    <source>
        <dbReference type="Proteomes" id="UP000318833"/>
    </source>
</evidence>
<dbReference type="PROSITE" id="PS51257">
    <property type="entry name" value="PROKAR_LIPOPROTEIN"/>
    <property type="match status" value="1"/>
</dbReference>
<sequence>MRKLLLLISIILLSCNDDDKTEDPVLCTLEARPGLEITVKDAMDDIFLVEGVEVVATDNEYVETLENIIGTNVFVGAHERKGTYTIVVNKTGYTTSTNGPIIVNEDICHVITESLEVLLRKNQ</sequence>
<evidence type="ECO:0008006" key="3">
    <source>
        <dbReference type="Google" id="ProtNLM"/>
    </source>
</evidence>
<dbReference type="EMBL" id="VLNR01000104">
    <property type="protein sequence ID" value="TSE03618.1"/>
    <property type="molecule type" value="Genomic_DNA"/>
</dbReference>
<organism evidence="1 2">
    <name type="scientific">Aquimarina algiphila</name>
    <dbReference type="NCBI Taxonomy" id="2047982"/>
    <lineage>
        <taxon>Bacteria</taxon>
        <taxon>Pseudomonadati</taxon>
        <taxon>Bacteroidota</taxon>
        <taxon>Flavobacteriia</taxon>
        <taxon>Flavobacteriales</taxon>
        <taxon>Flavobacteriaceae</taxon>
        <taxon>Aquimarina</taxon>
    </lineage>
</organism>
<keyword evidence="2" id="KW-1185">Reference proteome</keyword>
<name>A0A554VB31_9FLAO</name>
<dbReference type="Proteomes" id="UP000318833">
    <property type="component" value="Unassembled WGS sequence"/>
</dbReference>
<proteinExistence type="predicted"/>
<dbReference type="AlphaFoldDB" id="A0A554VB31"/>
<reference evidence="1 2" key="1">
    <citation type="submission" date="2019-07" db="EMBL/GenBank/DDBJ databases">
        <title>The draft genome sequence of Aquimarina algiphila M91.</title>
        <authorList>
            <person name="Meng X."/>
        </authorList>
    </citation>
    <scope>NUCLEOTIDE SEQUENCE [LARGE SCALE GENOMIC DNA]</scope>
    <source>
        <strain evidence="1 2">M91</strain>
    </source>
</reference>
<comment type="caution">
    <text evidence="1">The sequence shown here is derived from an EMBL/GenBank/DDBJ whole genome shotgun (WGS) entry which is preliminary data.</text>
</comment>
<protein>
    <recommendedName>
        <fullName evidence="3">Carboxypeptidase regulatory-like domain-containing protein</fullName>
    </recommendedName>
</protein>
<dbReference type="RefSeq" id="WP_143918924.1">
    <property type="nucleotide sequence ID" value="NZ_CANMIK010000099.1"/>
</dbReference>
<gene>
    <name evidence="1" type="ORF">FOF46_28840</name>
</gene>
<accession>A0A554VB31</accession>
<evidence type="ECO:0000313" key="1">
    <source>
        <dbReference type="EMBL" id="TSE03618.1"/>
    </source>
</evidence>